<dbReference type="AlphaFoldDB" id="A0A8S1MWU6"/>
<dbReference type="Proteomes" id="UP000692954">
    <property type="component" value="Unassembled WGS sequence"/>
</dbReference>
<evidence type="ECO:0000313" key="1">
    <source>
        <dbReference type="EMBL" id="CAD8082481.1"/>
    </source>
</evidence>
<name>A0A8S1MWU6_9CILI</name>
<dbReference type="EMBL" id="CAJJDN010000043">
    <property type="protein sequence ID" value="CAD8082481.1"/>
    <property type="molecule type" value="Genomic_DNA"/>
</dbReference>
<protein>
    <recommendedName>
        <fullName evidence="3">Tetratricopeptide repeat protein</fullName>
    </recommendedName>
</protein>
<comment type="caution">
    <text evidence="1">The sequence shown here is derived from an EMBL/GenBank/DDBJ whole genome shotgun (WGS) entry which is preliminary data.</text>
</comment>
<sequence length="340" mass="40814">MHQENDEYDIPSEQQIYSSFQSDHDISKLNFLANFKGSYENQHICYLAKYFIELDFKRTEPSQINTYAHCLYKLGCELKNKNPNLITKILYNLRNILEQIQFISEFHIAFLQSCIITYNYKLGYQFIKSKIFIQGGFEKKNNLFVEYFYFSGLIAQAQQDFDEALRCYKLANKFNPINNFSSEAQKMESLLCFRLGQELRNWSNPASQFLVYELSNFLQQNKDFKQFEDKSIDKNLYQQDQDVKICVKEWSQSAELYQFLQNEQEIHSKVSFDFILNHLKVQDQEILIEFLLQINKIHNMFLINEERRYIEFKYNNLTYQQINSKLEQRYNLLKALANIK</sequence>
<dbReference type="OrthoDB" id="304051at2759"/>
<keyword evidence="2" id="KW-1185">Reference proteome</keyword>
<evidence type="ECO:0008006" key="3">
    <source>
        <dbReference type="Google" id="ProtNLM"/>
    </source>
</evidence>
<reference evidence="1" key="1">
    <citation type="submission" date="2021-01" db="EMBL/GenBank/DDBJ databases">
        <authorList>
            <consortium name="Genoscope - CEA"/>
            <person name="William W."/>
        </authorList>
    </citation>
    <scope>NUCLEOTIDE SEQUENCE</scope>
</reference>
<gene>
    <name evidence="1" type="ORF">PSON_ATCC_30995.1.T0430212</name>
</gene>
<evidence type="ECO:0000313" key="2">
    <source>
        <dbReference type="Proteomes" id="UP000692954"/>
    </source>
</evidence>
<proteinExistence type="predicted"/>
<organism evidence="1 2">
    <name type="scientific">Paramecium sonneborni</name>
    <dbReference type="NCBI Taxonomy" id="65129"/>
    <lineage>
        <taxon>Eukaryota</taxon>
        <taxon>Sar</taxon>
        <taxon>Alveolata</taxon>
        <taxon>Ciliophora</taxon>
        <taxon>Intramacronucleata</taxon>
        <taxon>Oligohymenophorea</taxon>
        <taxon>Peniculida</taxon>
        <taxon>Parameciidae</taxon>
        <taxon>Paramecium</taxon>
    </lineage>
</organism>
<accession>A0A8S1MWU6</accession>